<dbReference type="AlphaFoldDB" id="A0A8J7GBQ7"/>
<evidence type="ECO:0000313" key="3">
    <source>
        <dbReference type="Proteomes" id="UP000622552"/>
    </source>
</evidence>
<dbReference type="EMBL" id="JADOUF010000001">
    <property type="protein sequence ID" value="MBG6137553.1"/>
    <property type="molecule type" value="Genomic_DNA"/>
</dbReference>
<dbReference type="InterPro" id="IPR018958">
    <property type="entry name" value="Knr4/Smi1-like_dom"/>
</dbReference>
<dbReference type="SUPFAM" id="SSF160631">
    <property type="entry name" value="SMI1/KNR4-like"/>
    <property type="match status" value="1"/>
</dbReference>
<organism evidence="2 3">
    <name type="scientific">Longispora fulva</name>
    <dbReference type="NCBI Taxonomy" id="619741"/>
    <lineage>
        <taxon>Bacteria</taxon>
        <taxon>Bacillati</taxon>
        <taxon>Actinomycetota</taxon>
        <taxon>Actinomycetes</taxon>
        <taxon>Micromonosporales</taxon>
        <taxon>Micromonosporaceae</taxon>
        <taxon>Longispora</taxon>
    </lineage>
</organism>
<accession>A0A8J7GBQ7</accession>
<dbReference type="InterPro" id="IPR037883">
    <property type="entry name" value="Knr4/Smi1-like_sf"/>
</dbReference>
<dbReference type="SMART" id="SM00860">
    <property type="entry name" value="SMI1_KNR4"/>
    <property type="match status" value="1"/>
</dbReference>
<feature type="domain" description="Knr4/Smi1-like" evidence="1">
    <location>
        <begin position="41"/>
        <end position="188"/>
    </location>
</feature>
<comment type="caution">
    <text evidence="2">The sequence shown here is derived from an EMBL/GenBank/DDBJ whole genome shotgun (WGS) entry which is preliminary data.</text>
</comment>
<evidence type="ECO:0000259" key="1">
    <source>
        <dbReference type="SMART" id="SM00860"/>
    </source>
</evidence>
<dbReference type="RefSeq" id="WP_197004405.1">
    <property type="nucleotide sequence ID" value="NZ_BONS01000020.1"/>
</dbReference>
<gene>
    <name evidence="2" type="ORF">IW245_003747</name>
</gene>
<name>A0A8J7GBQ7_9ACTN</name>
<dbReference type="Pfam" id="PF09346">
    <property type="entry name" value="SMI1_KNR4"/>
    <property type="match status" value="1"/>
</dbReference>
<proteinExistence type="predicted"/>
<keyword evidence="3" id="KW-1185">Reference proteome</keyword>
<sequence length="192" mass="20669">MTDSLTAQVLRVTDKLAAARRLPGAAKVPGADSHGFHLGPPLPESEVAAFEGRHGVRLPAEYRAFVTRVGHGGPSNLGGAGPYHGLLPLDRWDDALEEPATDEVLATPFPMDPDFAYRDWWGEMGLGVKDEPFTGALALSHEGEGYLWVLVVTGPARGRIASTYFDGTGPHLSPAPDFLSWYEHWLDTVLAG</sequence>
<dbReference type="Proteomes" id="UP000622552">
    <property type="component" value="Unassembled WGS sequence"/>
</dbReference>
<evidence type="ECO:0000313" key="2">
    <source>
        <dbReference type="EMBL" id="MBG6137553.1"/>
    </source>
</evidence>
<protein>
    <recommendedName>
        <fullName evidence="1">Knr4/Smi1-like domain-containing protein</fullName>
    </recommendedName>
</protein>
<reference evidence="2" key="1">
    <citation type="submission" date="2020-11" db="EMBL/GenBank/DDBJ databases">
        <title>Sequencing the genomes of 1000 actinobacteria strains.</title>
        <authorList>
            <person name="Klenk H.-P."/>
        </authorList>
    </citation>
    <scope>NUCLEOTIDE SEQUENCE</scope>
    <source>
        <strain evidence="2">DSM 45356</strain>
    </source>
</reference>